<evidence type="ECO:0000313" key="2">
    <source>
        <dbReference type="EMBL" id="KAF0291801.1"/>
    </source>
</evidence>
<dbReference type="Gene3D" id="1.25.40.10">
    <property type="entry name" value="Tetratricopeptide repeat domain"/>
    <property type="match status" value="1"/>
</dbReference>
<organism evidence="2 3">
    <name type="scientific">Amphibalanus amphitrite</name>
    <name type="common">Striped barnacle</name>
    <name type="synonym">Balanus amphitrite</name>
    <dbReference type="NCBI Taxonomy" id="1232801"/>
    <lineage>
        <taxon>Eukaryota</taxon>
        <taxon>Metazoa</taxon>
        <taxon>Ecdysozoa</taxon>
        <taxon>Arthropoda</taxon>
        <taxon>Crustacea</taxon>
        <taxon>Multicrustacea</taxon>
        <taxon>Cirripedia</taxon>
        <taxon>Thoracica</taxon>
        <taxon>Thoracicalcarea</taxon>
        <taxon>Balanomorpha</taxon>
        <taxon>Balanoidea</taxon>
        <taxon>Balanidae</taxon>
        <taxon>Amphibalaninae</taxon>
        <taxon>Amphibalanus</taxon>
    </lineage>
</organism>
<dbReference type="AlphaFoldDB" id="A0A6A4VRE9"/>
<gene>
    <name evidence="2" type="primary">CDC23_1</name>
    <name evidence="2" type="ORF">FJT64_010110</name>
</gene>
<dbReference type="InterPro" id="IPR007192">
    <property type="entry name" value="APC8"/>
</dbReference>
<keyword evidence="3" id="KW-1185">Reference proteome</keyword>
<keyword evidence="2" id="KW-0131">Cell cycle</keyword>
<protein>
    <submittedName>
        <fullName evidence="2">Cell division cycle protein 23</fullName>
    </submittedName>
</protein>
<evidence type="ECO:0000259" key="1">
    <source>
        <dbReference type="Pfam" id="PF04049"/>
    </source>
</evidence>
<feature type="domain" description="Cdc23" evidence="1">
    <location>
        <begin position="63"/>
        <end position="121"/>
    </location>
</feature>
<evidence type="ECO:0000313" key="3">
    <source>
        <dbReference type="Proteomes" id="UP000440578"/>
    </source>
</evidence>
<comment type="caution">
    <text evidence="2">The sequence shown here is derived from an EMBL/GenBank/DDBJ whole genome shotgun (WGS) entry which is preliminary data.</text>
</comment>
<sequence length="124" mass="14042">MATKAALGMELNLSAMKKDLQTIRTLCRQRYLRHCSKWCGEMLMALQDVNEDPQEPLCESPAGGDGDGFISYLYGVVLRRLELRAPAVRALTDAVRRQPLLWQAWLELAALVTDREMLARLQLP</sequence>
<dbReference type="Proteomes" id="UP000440578">
    <property type="component" value="Unassembled WGS sequence"/>
</dbReference>
<reference evidence="2 3" key="1">
    <citation type="submission" date="2019-07" db="EMBL/GenBank/DDBJ databases">
        <title>Draft genome assembly of a fouling barnacle, Amphibalanus amphitrite (Darwin, 1854): The first reference genome for Thecostraca.</title>
        <authorList>
            <person name="Kim W."/>
        </authorList>
    </citation>
    <scope>NUCLEOTIDE SEQUENCE [LARGE SCALE GENOMIC DNA]</scope>
    <source>
        <strain evidence="2">SNU_AA5</strain>
        <tissue evidence="2">Soma without cirri and trophi</tissue>
    </source>
</reference>
<keyword evidence="2" id="KW-0132">Cell division</keyword>
<proteinExistence type="predicted"/>
<dbReference type="GO" id="GO:0051301">
    <property type="term" value="P:cell division"/>
    <property type="evidence" value="ECO:0007669"/>
    <property type="project" value="UniProtKB-KW"/>
</dbReference>
<dbReference type="EMBL" id="VIIS01001854">
    <property type="protein sequence ID" value="KAF0291801.1"/>
    <property type="molecule type" value="Genomic_DNA"/>
</dbReference>
<name>A0A6A4VRE9_AMPAM</name>
<dbReference type="GO" id="GO:0005680">
    <property type="term" value="C:anaphase-promoting complex"/>
    <property type="evidence" value="ECO:0007669"/>
    <property type="project" value="InterPro"/>
</dbReference>
<dbReference type="OrthoDB" id="10262026at2759"/>
<dbReference type="InterPro" id="IPR011990">
    <property type="entry name" value="TPR-like_helical_dom_sf"/>
</dbReference>
<dbReference type="Pfam" id="PF04049">
    <property type="entry name" value="ANAPC8"/>
    <property type="match status" value="1"/>
</dbReference>
<accession>A0A6A4VRE9</accession>